<dbReference type="AlphaFoldDB" id="A0A9X1F2L2"/>
<sequence>MIKVRSLIPAFALASAMITAAPAHATPPDVIDIHEWPFGVSNTHLFVVRTSNDNLGLYESLRVETFLVAIDLKSGAEKMWVLDRLLQVRDYADDGEPLEYVTKRDEGLEPINPYAVLTEYGAVPWDGVSRIGSTWLEPQIAQDEASITVTYGEDTTFRATAEELANKLERVHTFMTENVADHPRMSTISTRGMFADRGIPVTACSPQEVLDFWSMGHGPGKLVRVVCTMGEDEGVTSMVVRLEAVEAAP</sequence>
<protein>
    <submittedName>
        <fullName evidence="2">Uncharacterized protein</fullName>
    </submittedName>
</protein>
<dbReference type="RefSeq" id="WP_218404114.1">
    <property type="nucleotide sequence ID" value="NZ_JAGSPC010000001.1"/>
</dbReference>
<feature type="signal peptide" evidence="1">
    <location>
        <begin position="1"/>
        <end position="25"/>
    </location>
</feature>
<gene>
    <name evidence="2" type="ORF">KCG46_04540</name>
</gene>
<organism evidence="2 3">
    <name type="scientific">Erythrobacter crassostreae</name>
    <dbReference type="NCBI Taxonomy" id="2828328"/>
    <lineage>
        <taxon>Bacteria</taxon>
        <taxon>Pseudomonadati</taxon>
        <taxon>Pseudomonadota</taxon>
        <taxon>Alphaproteobacteria</taxon>
        <taxon>Sphingomonadales</taxon>
        <taxon>Erythrobacteraceae</taxon>
        <taxon>Erythrobacter/Porphyrobacter group</taxon>
        <taxon>Erythrobacter</taxon>
    </lineage>
</organism>
<proteinExistence type="predicted"/>
<dbReference type="Proteomes" id="UP001138681">
    <property type="component" value="Unassembled WGS sequence"/>
</dbReference>
<comment type="caution">
    <text evidence="2">The sequence shown here is derived from an EMBL/GenBank/DDBJ whole genome shotgun (WGS) entry which is preliminary data.</text>
</comment>
<name>A0A9X1F2L2_9SPHN</name>
<dbReference type="EMBL" id="JAGSPC010000001">
    <property type="protein sequence ID" value="MBV7258846.1"/>
    <property type="molecule type" value="Genomic_DNA"/>
</dbReference>
<evidence type="ECO:0000313" key="3">
    <source>
        <dbReference type="Proteomes" id="UP001138681"/>
    </source>
</evidence>
<evidence type="ECO:0000313" key="2">
    <source>
        <dbReference type="EMBL" id="MBV7258846.1"/>
    </source>
</evidence>
<keyword evidence="1" id="KW-0732">Signal</keyword>
<feature type="chain" id="PRO_5040864357" evidence="1">
    <location>
        <begin position="26"/>
        <end position="249"/>
    </location>
</feature>
<reference evidence="2" key="1">
    <citation type="submission" date="2021-04" db="EMBL/GenBank/DDBJ databases">
        <authorList>
            <person name="Pira H."/>
            <person name="Risdian C."/>
            <person name="Wink J."/>
        </authorList>
    </citation>
    <scope>NUCLEOTIDE SEQUENCE</scope>
    <source>
        <strain evidence="2">WH158</strain>
    </source>
</reference>
<evidence type="ECO:0000256" key="1">
    <source>
        <dbReference type="SAM" id="SignalP"/>
    </source>
</evidence>
<accession>A0A9X1F2L2</accession>
<keyword evidence="3" id="KW-1185">Reference proteome</keyword>